<keyword evidence="7 11" id="KW-0378">Hydrolase</keyword>
<dbReference type="Gene3D" id="2.40.70.10">
    <property type="entry name" value="Acid Proteases"/>
    <property type="match status" value="2"/>
</dbReference>
<evidence type="ECO:0000256" key="6">
    <source>
        <dbReference type="ARBA" id="ARBA00022750"/>
    </source>
</evidence>
<keyword evidence="5" id="KW-0732">Signal</keyword>
<evidence type="ECO:0000259" key="12">
    <source>
        <dbReference type="PROSITE" id="PS51767"/>
    </source>
</evidence>
<dbReference type="PROSITE" id="PS51767">
    <property type="entry name" value="PEPTIDASE_A1"/>
    <property type="match status" value="1"/>
</dbReference>
<gene>
    <name evidence="13" type="ORF">EJ05DRAFT_443381</name>
</gene>
<feature type="active site" evidence="10">
    <location>
        <position position="57"/>
    </location>
</feature>
<dbReference type="InterPro" id="IPR001969">
    <property type="entry name" value="Aspartic_peptidase_AS"/>
</dbReference>
<sequence>MEKAFRKYGWANASNSTSAAAANGTENGEVAASPEDNAALFLSPVTIGGQQFNLDFDTGSSDLWVFSTLLPRQAIGAHAAFNPKKSPTFTPMQDASFLVQYGDGSGAAGLVGTDTVDIGGATVTEQAVELATAVSQSFVQSVNTDGLVGLAFGKLNTVSTNQTPTPQKTFFENLLPHLDEPVFTADLTDDASGTYEFGRIDRSRFDPPGAELVWLPVDSSAGFWQIESGSFAVDGKVMVAPDAGPAILDTGTTLLLTTPSTAATYYAAVPGATLDSTAGGYVYPCATSPLPSFSIALGPGTTNTDSTNTTATTFMAEIPGDAMTFAPVDEANTTCFGGVQGNGGAGVQVFGDVLLRRVVVVFDGVGERVGVVGKGV</sequence>
<dbReference type="OrthoDB" id="2747330at2759"/>
<dbReference type="GO" id="GO:0006508">
    <property type="term" value="P:proteolysis"/>
    <property type="evidence" value="ECO:0007669"/>
    <property type="project" value="UniProtKB-KW"/>
</dbReference>
<dbReference type="Pfam" id="PF00026">
    <property type="entry name" value="Asp"/>
    <property type="match status" value="1"/>
</dbReference>
<evidence type="ECO:0000256" key="10">
    <source>
        <dbReference type="PIRSR" id="PIRSR601461-1"/>
    </source>
</evidence>
<evidence type="ECO:0000256" key="1">
    <source>
        <dbReference type="ARBA" id="ARBA00004613"/>
    </source>
</evidence>
<dbReference type="PANTHER" id="PTHR47966:SF23">
    <property type="entry name" value="ASPARTIC ENDOPEPTIDASE, PUTATIVE (AFU_ORTHOLOGUE AFUA_2G15950)-RELATED"/>
    <property type="match status" value="1"/>
</dbReference>
<dbReference type="InterPro" id="IPR033121">
    <property type="entry name" value="PEPTIDASE_A1"/>
</dbReference>
<evidence type="ECO:0000256" key="4">
    <source>
        <dbReference type="ARBA" id="ARBA00022670"/>
    </source>
</evidence>
<evidence type="ECO:0000256" key="7">
    <source>
        <dbReference type="ARBA" id="ARBA00022801"/>
    </source>
</evidence>
<dbReference type="GO" id="GO:0004190">
    <property type="term" value="F:aspartic-type endopeptidase activity"/>
    <property type="evidence" value="ECO:0007669"/>
    <property type="project" value="UniProtKB-KW"/>
</dbReference>
<feature type="active site" evidence="10">
    <location>
        <position position="249"/>
    </location>
</feature>
<keyword evidence="14" id="KW-1185">Reference proteome</keyword>
<dbReference type="Proteomes" id="UP000799437">
    <property type="component" value="Unassembled WGS sequence"/>
</dbReference>
<proteinExistence type="inferred from homology"/>
<dbReference type="GO" id="GO:0005576">
    <property type="term" value="C:extracellular region"/>
    <property type="evidence" value="ECO:0007669"/>
    <property type="project" value="UniProtKB-SubCell"/>
</dbReference>
<keyword evidence="8" id="KW-0865">Zymogen</keyword>
<dbReference type="FunFam" id="2.40.70.10:FF:000026">
    <property type="entry name" value="Endothiapepsin"/>
    <property type="match status" value="1"/>
</dbReference>
<keyword evidence="4 11" id="KW-0645">Protease</keyword>
<dbReference type="GeneID" id="54483136"/>
<evidence type="ECO:0000256" key="8">
    <source>
        <dbReference type="ARBA" id="ARBA00023145"/>
    </source>
</evidence>
<dbReference type="EMBL" id="ML996580">
    <property type="protein sequence ID" value="KAF2754378.1"/>
    <property type="molecule type" value="Genomic_DNA"/>
</dbReference>
<dbReference type="InterPro" id="IPR034163">
    <property type="entry name" value="Aspergillopepsin-like_cat_dom"/>
</dbReference>
<evidence type="ECO:0000313" key="14">
    <source>
        <dbReference type="Proteomes" id="UP000799437"/>
    </source>
</evidence>
<evidence type="ECO:0000256" key="9">
    <source>
        <dbReference type="ARBA" id="ARBA00023180"/>
    </source>
</evidence>
<dbReference type="RefSeq" id="XP_033596829.1">
    <property type="nucleotide sequence ID" value="XM_033742082.1"/>
</dbReference>
<keyword evidence="6 11" id="KW-0064">Aspartyl protease</keyword>
<keyword evidence="3" id="KW-0964">Secreted</keyword>
<comment type="similarity">
    <text evidence="2 11">Belongs to the peptidase A1 family.</text>
</comment>
<dbReference type="SUPFAM" id="SSF50630">
    <property type="entry name" value="Acid proteases"/>
    <property type="match status" value="1"/>
</dbReference>
<comment type="subcellular location">
    <subcellularLocation>
        <location evidence="1">Secreted</location>
    </subcellularLocation>
</comment>
<dbReference type="InterPro" id="IPR001461">
    <property type="entry name" value="Aspartic_peptidase_A1"/>
</dbReference>
<dbReference type="PRINTS" id="PR00792">
    <property type="entry name" value="PEPSIN"/>
</dbReference>
<dbReference type="CDD" id="cd06097">
    <property type="entry name" value="Aspergillopepsin_like"/>
    <property type="match status" value="1"/>
</dbReference>
<evidence type="ECO:0000256" key="3">
    <source>
        <dbReference type="ARBA" id="ARBA00022525"/>
    </source>
</evidence>
<name>A0A6A6VUM2_9PEZI</name>
<evidence type="ECO:0000256" key="5">
    <source>
        <dbReference type="ARBA" id="ARBA00022729"/>
    </source>
</evidence>
<evidence type="ECO:0000256" key="2">
    <source>
        <dbReference type="ARBA" id="ARBA00007447"/>
    </source>
</evidence>
<accession>A0A6A6VUM2</accession>
<evidence type="ECO:0000313" key="13">
    <source>
        <dbReference type="EMBL" id="KAF2754378.1"/>
    </source>
</evidence>
<dbReference type="PANTHER" id="PTHR47966">
    <property type="entry name" value="BETA-SITE APP-CLEAVING ENZYME, ISOFORM A-RELATED"/>
    <property type="match status" value="1"/>
</dbReference>
<dbReference type="AlphaFoldDB" id="A0A6A6VUM2"/>
<feature type="domain" description="Peptidase A1" evidence="12">
    <location>
        <begin position="41"/>
        <end position="372"/>
    </location>
</feature>
<organism evidence="13 14">
    <name type="scientific">Pseudovirgaria hyperparasitica</name>
    <dbReference type="NCBI Taxonomy" id="470096"/>
    <lineage>
        <taxon>Eukaryota</taxon>
        <taxon>Fungi</taxon>
        <taxon>Dikarya</taxon>
        <taxon>Ascomycota</taxon>
        <taxon>Pezizomycotina</taxon>
        <taxon>Dothideomycetes</taxon>
        <taxon>Dothideomycetes incertae sedis</taxon>
        <taxon>Acrospermales</taxon>
        <taxon>Acrospermaceae</taxon>
        <taxon>Pseudovirgaria</taxon>
    </lineage>
</organism>
<evidence type="ECO:0000256" key="11">
    <source>
        <dbReference type="RuleBase" id="RU000454"/>
    </source>
</evidence>
<keyword evidence="9" id="KW-0325">Glycoprotein</keyword>
<dbReference type="PROSITE" id="PS00141">
    <property type="entry name" value="ASP_PROTEASE"/>
    <property type="match status" value="2"/>
</dbReference>
<dbReference type="InterPro" id="IPR021109">
    <property type="entry name" value="Peptidase_aspartic_dom_sf"/>
</dbReference>
<protein>
    <submittedName>
        <fullName evidence="13">Acid protease</fullName>
    </submittedName>
</protein>
<reference evidence="13" key="1">
    <citation type="journal article" date="2020" name="Stud. Mycol.">
        <title>101 Dothideomycetes genomes: a test case for predicting lifestyles and emergence of pathogens.</title>
        <authorList>
            <person name="Haridas S."/>
            <person name="Albert R."/>
            <person name="Binder M."/>
            <person name="Bloem J."/>
            <person name="Labutti K."/>
            <person name="Salamov A."/>
            <person name="Andreopoulos B."/>
            <person name="Baker S."/>
            <person name="Barry K."/>
            <person name="Bills G."/>
            <person name="Bluhm B."/>
            <person name="Cannon C."/>
            <person name="Castanera R."/>
            <person name="Culley D."/>
            <person name="Daum C."/>
            <person name="Ezra D."/>
            <person name="Gonzalez J."/>
            <person name="Henrissat B."/>
            <person name="Kuo A."/>
            <person name="Liang C."/>
            <person name="Lipzen A."/>
            <person name="Lutzoni F."/>
            <person name="Magnuson J."/>
            <person name="Mondo S."/>
            <person name="Nolan M."/>
            <person name="Ohm R."/>
            <person name="Pangilinan J."/>
            <person name="Park H.-J."/>
            <person name="Ramirez L."/>
            <person name="Alfaro M."/>
            <person name="Sun H."/>
            <person name="Tritt A."/>
            <person name="Yoshinaga Y."/>
            <person name="Zwiers L.-H."/>
            <person name="Turgeon B."/>
            <person name="Goodwin S."/>
            <person name="Spatafora J."/>
            <person name="Crous P."/>
            <person name="Grigoriev I."/>
        </authorList>
    </citation>
    <scope>NUCLEOTIDE SEQUENCE</scope>
    <source>
        <strain evidence="13">CBS 121739</strain>
    </source>
</reference>